<dbReference type="Gene3D" id="3.30.565.10">
    <property type="entry name" value="Histidine kinase-like ATPase, C-terminal domain"/>
    <property type="match status" value="1"/>
</dbReference>
<evidence type="ECO:0000256" key="10">
    <source>
        <dbReference type="ARBA" id="ARBA00022801"/>
    </source>
</evidence>
<evidence type="ECO:0000256" key="4">
    <source>
        <dbReference type="ARBA" id="ARBA00022475"/>
    </source>
</evidence>
<dbReference type="Pfam" id="PF00512">
    <property type="entry name" value="HisKA"/>
    <property type="match status" value="1"/>
</dbReference>
<evidence type="ECO:0000256" key="9">
    <source>
        <dbReference type="ARBA" id="ARBA00022777"/>
    </source>
</evidence>
<keyword evidence="8" id="KW-0812">Transmembrane</keyword>
<dbReference type="EC" id="2.7.13.3" evidence="3"/>
<reference evidence="20" key="1">
    <citation type="submission" date="2021-12" db="EMBL/GenBank/DDBJ databases">
        <authorList>
            <person name="Rodrigo-Torres L."/>
            <person name="Arahal R. D."/>
            <person name="Lucena T."/>
        </authorList>
    </citation>
    <scope>NUCLEOTIDE SEQUENCE</scope>
    <source>
        <strain evidence="20">CECT 8226</strain>
    </source>
</reference>
<keyword evidence="11" id="KW-0067">ATP-binding</keyword>
<dbReference type="GO" id="GO:0004673">
    <property type="term" value="F:protein histidine kinase activity"/>
    <property type="evidence" value="ECO:0007669"/>
    <property type="project" value="UniProtKB-EC"/>
</dbReference>
<dbReference type="InterPro" id="IPR001638">
    <property type="entry name" value="Solute-binding_3/MltF_N"/>
</dbReference>
<keyword evidence="11" id="KW-0547">Nucleotide-binding</keyword>
<dbReference type="EMBL" id="CAKLCM010000003">
    <property type="protein sequence ID" value="CAH0530034.1"/>
    <property type="molecule type" value="Genomic_DNA"/>
</dbReference>
<dbReference type="PROSITE" id="PS50110">
    <property type="entry name" value="RESPONSE_REGULATORY"/>
    <property type="match status" value="1"/>
</dbReference>
<dbReference type="InterPro" id="IPR008207">
    <property type="entry name" value="Sig_transdc_His_kin_Hpt_dom"/>
</dbReference>
<dbReference type="PANTHER" id="PTHR43047:SF72">
    <property type="entry name" value="OSMOSENSING HISTIDINE PROTEIN KINASE SLN1"/>
    <property type="match status" value="1"/>
</dbReference>
<dbReference type="SMART" id="SM00387">
    <property type="entry name" value="HATPase_c"/>
    <property type="match status" value="1"/>
</dbReference>
<dbReference type="SUPFAM" id="SSF52172">
    <property type="entry name" value="CheY-like"/>
    <property type="match status" value="1"/>
</dbReference>
<dbReference type="InterPro" id="IPR001789">
    <property type="entry name" value="Sig_transdc_resp-reg_receiver"/>
</dbReference>
<feature type="domain" description="Histidine kinase" evidence="17">
    <location>
        <begin position="695"/>
        <end position="911"/>
    </location>
</feature>
<dbReference type="PROSITE" id="PS50894">
    <property type="entry name" value="HPT"/>
    <property type="match status" value="1"/>
</dbReference>
<keyword evidence="13" id="KW-0902">Two-component regulatory system</keyword>
<dbReference type="InterPro" id="IPR003661">
    <property type="entry name" value="HisK_dim/P_dom"/>
</dbReference>
<keyword evidence="14" id="KW-0472">Membrane</keyword>
<dbReference type="SUPFAM" id="SSF47384">
    <property type="entry name" value="Homodimeric domain of signal transducing histidine kinase"/>
    <property type="match status" value="1"/>
</dbReference>
<feature type="domain" description="Response regulatory" evidence="18">
    <location>
        <begin position="955"/>
        <end position="1072"/>
    </location>
</feature>
<keyword evidence="10" id="KW-0378">Hydrolase</keyword>
<dbReference type="SMART" id="SM00388">
    <property type="entry name" value="HisKA"/>
    <property type="match status" value="1"/>
</dbReference>
<evidence type="ECO:0000256" key="8">
    <source>
        <dbReference type="ARBA" id="ARBA00022692"/>
    </source>
</evidence>
<evidence type="ECO:0000256" key="16">
    <source>
        <dbReference type="PROSITE-ProRule" id="PRU00169"/>
    </source>
</evidence>
<dbReference type="Gene3D" id="1.10.287.130">
    <property type="match status" value="1"/>
</dbReference>
<comment type="catalytic activity">
    <reaction evidence="1">
        <text>ATP + protein L-histidine = ADP + protein N-phospho-L-histidine.</text>
        <dbReference type="EC" id="2.7.13.3"/>
    </reaction>
</comment>
<evidence type="ECO:0000256" key="5">
    <source>
        <dbReference type="ARBA" id="ARBA00022519"/>
    </source>
</evidence>
<evidence type="ECO:0000256" key="11">
    <source>
        <dbReference type="ARBA" id="ARBA00022840"/>
    </source>
</evidence>
<proteinExistence type="predicted"/>
<keyword evidence="9" id="KW-0418">Kinase</keyword>
<evidence type="ECO:0000313" key="21">
    <source>
        <dbReference type="Proteomes" id="UP000838160"/>
    </source>
</evidence>
<keyword evidence="4" id="KW-1003">Cell membrane</keyword>
<keyword evidence="21" id="KW-1185">Reference proteome</keyword>
<dbReference type="SUPFAM" id="SSF53850">
    <property type="entry name" value="Periplasmic binding protein-like II"/>
    <property type="match status" value="2"/>
</dbReference>
<dbReference type="Gene3D" id="3.40.50.2300">
    <property type="match status" value="1"/>
</dbReference>
<dbReference type="Pfam" id="PF00497">
    <property type="entry name" value="SBP_bac_3"/>
    <property type="match status" value="1"/>
</dbReference>
<evidence type="ECO:0000256" key="7">
    <source>
        <dbReference type="ARBA" id="ARBA00022679"/>
    </source>
</evidence>
<accession>A0ABM8ZN74</accession>
<evidence type="ECO:0000256" key="2">
    <source>
        <dbReference type="ARBA" id="ARBA00004429"/>
    </source>
</evidence>
<dbReference type="Proteomes" id="UP000838160">
    <property type="component" value="Unassembled WGS sequence"/>
</dbReference>
<keyword evidence="12" id="KW-1133">Transmembrane helix</keyword>
<keyword evidence="5" id="KW-0997">Cell inner membrane</keyword>
<dbReference type="PANTHER" id="PTHR43047">
    <property type="entry name" value="TWO-COMPONENT HISTIDINE PROTEIN KINASE"/>
    <property type="match status" value="1"/>
</dbReference>
<evidence type="ECO:0000256" key="12">
    <source>
        <dbReference type="ARBA" id="ARBA00022989"/>
    </source>
</evidence>
<gene>
    <name evidence="20" type="primary">evgS_2</name>
    <name evidence="20" type="ORF">VHP8226_03761</name>
</gene>
<dbReference type="CDD" id="cd17546">
    <property type="entry name" value="REC_hyHK_CKI1_RcsC-like"/>
    <property type="match status" value="1"/>
</dbReference>
<comment type="caution">
    <text evidence="20">The sequence shown here is derived from an EMBL/GenBank/DDBJ whole genome shotgun (WGS) entry which is preliminary data.</text>
</comment>
<evidence type="ECO:0000313" key="20">
    <source>
        <dbReference type="EMBL" id="CAH0530034.1"/>
    </source>
</evidence>
<dbReference type="InterPro" id="IPR011006">
    <property type="entry name" value="CheY-like_superfamily"/>
</dbReference>
<dbReference type="InterPro" id="IPR004358">
    <property type="entry name" value="Sig_transdc_His_kin-like_C"/>
</dbReference>
<dbReference type="Gene3D" id="1.20.120.160">
    <property type="entry name" value="HPT domain"/>
    <property type="match status" value="1"/>
</dbReference>
<dbReference type="InterPro" id="IPR036890">
    <property type="entry name" value="HATPase_C_sf"/>
</dbReference>
<evidence type="ECO:0000259" key="19">
    <source>
        <dbReference type="PROSITE" id="PS50894"/>
    </source>
</evidence>
<dbReference type="Gene3D" id="3.40.190.10">
    <property type="entry name" value="Periplasmic binding protein-like II"/>
    <property type="match status" value="4"/>
</dbReference>
<dbReference type="InterPro" id="IPR005467">
    <property type="entry name" value="His_kinase_dom"/>
</dbReference>
<dbReference type="SMART" id="SM00448">
    <property type="entry name" value="REC"/>
    <property type="match status" value="1"/>
</dbReference>
<keyword evidence="7 20" id="KW-0808">Transferase</keyword>
<dbReference type="Pfam" id="PF00072">
    <property type="entry name" value="Response_reg"/>
    <property type="match status" value="1"/>
</dbReference>
<evidence type="ECO:0000256" key="3">
    <source>
        <dbReference type="ARBA" id="ARBA00012438"/>
    </source>
</evidence>
<dbReference type="SUPFAM" id="SSF55874">
    <property type="entry name" value="ATPase domain of HSP90 chaperone/DNA topoisomerase II/histidine kinase"/>
    <property type="match status" value="1"/>
</dbReference>
<dbReference type="SUPFAM" id="SSF47226">
    <property type="entry name" value="Histidine-containing phosphotransfer domain, HPT domain"/>
    <property type="match status" value="1"/>
</dbReference>
<dbReference type="RefSeq" id="WP_237486555.1">
    <property type="nucleotide sequence ID" value="NZ_CAKLCM010000003.1"/>
</dbReference>
<protein>
    <recommendedName>
        <fullName evidence="3">histidine kinase</fullName>
        <ecNumber evidence="3">2.7.13.3</ecNumber>
    </recommendedName>
</protein>
<organism evidence="20 21">
    <name type="scientific">Vibrio hippocampi</name>
    <dbReference type="NCBI Taxonomy" id="654686"/>
    <lineage>
        <taxon>Bacteria</taxon>
        <taxon>Pseudomonadati</taxon>
        <taxon>Pseudomonadota</taxon>
        <taxon>Gammaproteobacteria</taxon>
        <taxon>Vibrionales</taxon>
        <taxon>Vibrionaceae</taxon>
        <taxon>Vibrio</taxon>
    </lineage>
</organism>
<dbReference type="CDD" id="cd16922">
    <property type="entry name" value="HATPase_EvgS-ArcB-TorS-like"/>
    <property type="match status" value="1"/>
</dbReference>
<sequence length="1194" mass="133730">MSLKLQVIKNTVLIKRFIPFAQVVFNVSLLAVVLLVSSDDVYAEQEQIAEDSLLFGIVAEVNSDKPLSESVSPFFKINLDYLDNIFLALGLHYQLKAYPSIDVLLDAVEQGEVDGTIGLSQTEKRQKRFLFSNPVFRAQAYSWYRDASLADIPADELRWACVKGSTDCEQLTKQGIDNIYLVQNVQQAFEAVYASNADVLSGSYVGISEFLERNNEMNGLVVKPKWSRFDDARLLVNKQHQWLVDKVNEVLLWEQQGLNVRSIASKNRYHISSNTLLAFQKRYGADVPITYSINDSRYPFLYESDGDLEGFLPDLFQFLRSRTGLNFQYVAPEEHLSGGFNPFTADLVIVAYTNPKPHLDWGVTIPFMSSKFISMELAKQSATGASTAKIGVLVSGVKNQGATVLMSNDLNQYQRYQDIQTLIADVKSGEVAAAYLPKKVALSFIAQDTFSDMDFGQQPPLLINLAFAVNPQKSELLKLMNSILSFVNKDDVDRLYRPYRHFSLVYGVDSQRLTQWILSAVAVFVVLLALTYLVVKHLQLKIRLAEANADNEERGKQWLENIINEVQSLIFISDEKDSIILSNCYQYRSGKCRHCSLLQQASRYPQKQIAVKNLFDPTDSDPKDSDLKNKAQACGLGLEHVWYEHKKISSPVSGQEFSLAVLHDISQLKQKELALEKANIEARSGIKARERFLATMSHELRTPISAVHGILDLVRSPSYLVDQEDLLEKAAASIQHLNRLVDEILDFSKLQEGHLDIDNRCVEIKPVLQQTISSFEAQAKAKGLSFLIQIDDSADGCFYLDSQRLVQIVSNLISNAMKFTSEGFVRTHIYVQAERLILEIEDSGIGMKPSQIEAVRSPFVQADDSVTRRFGGTGLGLSIVDKLLEKMGGQLVISSEFSIGTTMTVSLPATLPNDLAEDVTTEQQTEWFVGHDSPLGVQADVNLSINQEFEPLDVVALVAEDSPINQDILCIQLAQFGIKAVAVNNGSEAWKHLSQHPDTQLLVTDYHMPVLDGSQLVERIASDDRFTQLLVIGITAEDPRHDNTFCQNERLNEVIYKPYTLVQLYQVIKKHLPLPSPQNHSQQSQGLSQPLHNQSHQWLAQYSAEEQQQICEVFNATMGEDIKQLQSQSNTAERRKVIHRIKGAAGALAIQSIVAACLAAEQASQQEFDSRCNELIQCIALEIDHLESRVGCHV</sequence>
<evidence type="ECO:0000259" key="17">
    <source>
        <dbReference type="PROSITE" id="PS50109"/>
    </source>
</evidence>
<evidence type="ECO:0000256" key="13">
    <source>
        <dbReference type="ARBA" id="ARBA00023012"/>
    </source>
</evidence>
<dbReference type="InterPro" id="IPR036097">
    <property type="entry name" value="HisK_dim/P_sf"/>
</dbReference>
<dbReference type="SMART" id="SM00062">
    <property type="entry name" value="PBPb"/>
    <property type="match status" value="1"/>
</dbReference>
<comment type="subcellular location">
    <subcellularLocation>
        <location evidence="2">Cell inner membrane</location>
        <topology evidence="2">Multi-pass membrane protein</topology>
    </subcellularLocation>
</comment>
<dbReference type="InterPro" id="IPR003594">
    <property type="entry name" value="HATPase_dom"/>
</dbReference>
<evidence type="ECO:0000256" key="1">
    <source>
        <dbReference type="ARBA" id="ARBA00000085"/>
    </source>
</evidence>
<feature type="domain" description="HPt" evidence="19">
    <location>
        <begin position="1091"/>
        <end position="1193"/>
    </location>
</feature>
<feature type="modified residue" description="4-aspartylphosphate" evidence="16">
    <location>
        <position position="1005"/>
    </location>
</feature>
<dbReference type="PRINTS" id="PR00344">
    <property type="entry name" value="BCTRLSENSOR"/>
</dbReference>
<name>A0ABM8ZN74_9VIBR</name>
<evidence type="ECO:0000256" key="6">
    <source>
        <dbReference type="ARBA" id="ARBA00022553"/>
    </source>
</evidence>
<keyword evidence="6 16" id="KW-0597">Phosphoprotein</keyword>
<dbReference type="PROSITE" id="PS50109">
    <property type="entry name" value="HIS_KIN"/>
    <property type="match status" value="1"/>
</dbReference>
<evidence type="ECO:0000256" key="14">
    <source>
        <dbReference type="ARBA" id="ARBA00023136"/>
    </source>
</evidence>
<dbReference type="InterPro" id="IPR036641">
    <property type="entry name" value="HPT_dom_sf"/>
</dbReference>
<evidence type="ECO:0000256" key="15">
    <source>
        <dbReference type="PROSITE-ProRule" id="PRU00110"/>
    </source>
</evidence>
<dbReference type="CDD" id="cd00082">
    <property type="entry name" value="HisKA"/>
    <property type="match status" value="1"/>
</dbReference>
<feature type="modified residue" description="Phosphohistidine" evidence="15">
    <location>
        <position position="1139"/>
    </location>
</feature>
<dbReference type="Pfam" id="PF02518">
    <property type="entry name" value="HATPase_c"/>
    <property type="match status" value="1"/>
</dbReference>
<evidence type="ECO:0000259" key="18">
    <source>
        <dbReference type="PROSITE" id="PS50110"/>
    </source>
</evidence>